<dbReference type="Proteomes" id="UP000003042">
    <property type="component" value="Unassembled WGS sequence"/>
</dbReference>
<dbReference type="AlphaFoldDB" id="A0ABC9NLX3"/>
<accession>A0ABC9NLX3</accession>
<evidence type="ECO:0000313" key="1">
    <source>
        <dbReference type="EMBL" id="EDS91261.1"/>
    </source>
</evidence>
<name>A0ABC9NLX3_ESCAT</name>
<gene>
    <name evidence="1" type="ORF">ESCAB7627_2961</name>
</gene>
<dbReference type="EMBL" id="ABKX01000007">
    <property type="protein sequence ID" value="EDS91261.1"/>
    <property type="molecule type" value="Genomic_DNA"/>
</dbReference>
<protein>
    <submittedName>
        <fullName evidence="1">Uncharacterized protein</fullName>
    </submittedName>
</protein>
<proteinExistence type="predicted"/>
<sequence length="49" mass="5611">MARSFLSSIQEKCRITSFCLKEFCEMESSKKTMNAGVITSVLTARRYVK</sequence>
<organism evidence="1 2">
    <name type="scientific">Escherichia albertii (strain TW07627)</name>
    <dbReference type="NCBI Taxonomy" id="502347"/>
    <lineage>
        <taxon>Bacteria</taxon>
        <taxon>Pseudomonadati</taxon>
        <taxon>Pseudomonadota</taxon>
        <taxon>Gammaproteobacteria</taxon>
        <taxon>Enterobacterales</taxon>
        <taxon>Enterobacteriaceae</taxon>
        <taxon>Escherichia</taxon>
    </lineage>
</organism>
<reference evidence="1 2" key="1">
    <citation type="submission" date="2008-02" db="EMBL/GenBank/DDBJ databases">
        <title>Annotation of Escherichia albertii TW07627.</title>
        <authorList>
            <person name="Sutton G."/>
            <person name="Whittam T.S."/>
            <person name="Sebastian Y."/>
        </authorList>
    </citation>
    <scope>NUCLEOTIDE SEQUENCE [LARGE SCALE GENOMIC DNA]</scope>
    <source>
        <strain evidence="1 2">TW07627</strain>
    </source>
</reference>
<comment type="caution">
    <text evidence="1">The sequence shown here is derived from an EMBL/GenBank/DDBJ whole genome shotgun (WGS) entry which is preliminary data.</text>
</comment>
<evidence type="ECO:0000313" key="2">
    <source>
        <dbReference type="Proteomes" id="UP000003042"/>
    </source>
</evidence>